<evidence type="ECO:0000256" key="7">
    <source>
        <dbReference type="SAM" id="MobiDB-lite"/>
    </source>
</evidence>
<name>F7FGS6_ORNAN</name>
<keyword evidence="3" id="KW-0813">Transport</keyword>
<dbReference type="AlphaFoldDB" id="F7FGS6"/>
<dbReference type="InterPro" id="IPR004687">
    <property type="entry name" value="LAPTM4/5"/>
</dbReference>
<dbReference type="NCBIfam" id="TIGR00799">
    <property type="entry name" value="mtp"/>
    <property type="match status" value="1"/>
</dbReference>
<keyword evidence="6 8" id="KW-0472">Membrane</keyword>
<reference evidence="9" key="2">
    <citation type="submission" date="2025-09" db="UniProtKB">
        <authorList>
            <consortium name="Ensembl"/>
        </authorList>
    </citation>
    <scope>IDENTIFICATION</scope>
    <source>
        <strain evidence="9">Glennie</strain>
    </source>
</reference>
<dbReference type="InParanoid" id="F7FGS6"/>
<feature type="compositionally biased region" description="Low complexity" evidence="7">
    <location>
        <begin position="27"/>
        <end position="44"/>
    </location>
</feature>
<protein>
    <recommendedName>
        <fullName evidence="11">Lysosomal protein transmembrane 5</fullName>
    </recommendedName>
</protein>
<dbReference type="InterPro" id="IPR051115">
    <property type="entry name" value="LAPTM_transporter"/>
</dbReference>
<keyword evidence="10" id="KW-1185">Reference proteome</keyword>
<evidence type="ECO:0000313" key="9">
    <source>
        <dbReference type="Ensembl" id="ENSOANP00000019358.3"/>
    </source>
</evidence>
<sequence>MGAAGLPCGLAGNAPPWGHRKEVGAWPPLGRGLGSRSSSSTRQRPPLPETPAVASMPPQIPGKMPGETLVRRAPERQASCFNTRVATTALAGYHMVVSVLLLVEHAVEVSSGKGQCQVTGTRSYRLVDIASSFLLLGMLFIVSVSLLFGVIKKRERCLLPFLSLQIMDFLLGLLTLLGTYIELPGYLRLATATRARGRPKTPRVALQLLDFCLSVLALCSSYMEVPAYLNFKAMNHMNYLPSQEGKGFLTTMLLFSVAFVAVLTLKVYMFKCVWRCYRDIQAQQATGGKVTPRLLQQVALPSYEEAMALPGKGARPPPYSEV</sequence>
<comment type="subcellular location">
    <subcellularLocation>
        <location evidence="1">Endomembrane system</location>
        <topology evidence="1">Multi-pass membrane protein</topology>
    </subcellularLocation>
</comment>
<reference evidence="9" key="1">
    <citation type="submission" date="2025-08" db="UniProtKB">
        <authorList>
            <consortium name="Ensembl"/>
        </authorList>
    </citation>
    <scope>IDENTIFICATION</scope>
    <source>
        <strain evidence="9">Glennie</strain>
    </source>
</reference>
<dbReference type="GO" id="GO:0005765">
    <property type="term" value="C:lysosomal membrane"/>
    <property type="evidence" value="ECO:0000318"/>
    <property type="project" value="GO_Central"/>
</dbReference>
<dbReference type="GeneTree" id="ENSGT00940000153446"/>
<comment type="similarity">
    <text evidence="2">Belongs to the LAPTM4/LAPTM5 transporter family.</text>
</comment>
<feature type="transmembrane region" description="Helical" evidence="8">
    <location>
        <begin position="163"/>
        <end position="183"/>
    </location>
</feature>
<gene>
    <name evidence="9" type="primary">LAPTM5</name>
</gene>
<evidence type="ECO:0000256" key="2">
    <source>
        <dbReference type="ARBA" id="ARBA00010076"/>
    </source>
</evidence>
<keyword evidence="5 8" id="KW-1133">Transmembrane helix</keyword>
<feature type="transmembrane region" description="Helical" evidence="8">
    <location>
        <begin position="132"/>
        <end position="151"/>
    </location>
</feature>
<dbReference type="GO" id="GO:0012505">
    <property type="term" value="C:endomembrane system"/>
    <property type="evidence" value="ECO:0007669"/>
    <property type="project" value="UniProtKB-SubCell"/>
</dbReference>
<evidence type="ECO:0008006" key="11">
    <source>
        <dbReference type="Google" id="ProtNLM"/>
    </source>
</evidence>
<dbReference type="STRING" id="9258.ENSOANP00000019358"/>
<feature type="transmembrane region" description="Helical" evidence="8">
    <location>
        <begin position="248"/>
        <end position="268"/>
    </location>
</feature>
<evidence type="ECO:0000256" key="8">
    <source>
        <dbReference type="SAM" id="Phobius"/>
    </source>
</evidence>
<evidence type="ECO:0000313" key="10">
    <source>
        <dbReference type="Proteomes" id="UP000002279"/>
    </source>
</evidence>
<feature type="transmembrane region" description="Helical" evidence="8">
    <location>
        <begin position="204"/>
        <end position="228"/>
    </location>
</feature>
<evidence type="ECO:0000256" key="6">
    <source>
        <dbReference type="ARBA" id="ARBA00023136"/>
    </source>
</evidence>
<dbReference type="HOGENOM" id="CLU_1065422_0_0_1"/>
<dbReference type="Proteomes" id="UP000002279">
    <property type="component" value="Unplaced"/>
</dbReference>
<evidence type="ECO:0000256" key="5">
    <source>
        <dbReference type="ARBA" id="ARBA00022989"/>
    </source>
</evidence>
<dbReference type="Ensembl" id="ENSOANT00000019361.3">
    <property type="protein sequence ID" value="ENSOANP00000019358.3"/>
    <property type="gene ID" value="ENSOANG00000012233.3"/>
</dbReference>
<proteinExistence type="inferred from homology"/>
<dbReference type="Pfam" id="PF03821">
    <property type="entry name" value="Mtp"/>
    <property type="match status" value="1"/>
</dbReference>
<keyword evidence="4 8" id="KW-0812">Transmembrane</keyword>
<dbReference type="Bgee" id="ENSOANG00000012233">
    <property type="expression patterns" value="Expressed in testis and 6 other cell types or tissues"/>
</dbReference>
<evidence type="ECO:0000256" key="1">
    <source>
        <dbReference type="ARBA" id="ARBA00004127"/>
    </source>
</evidence>
<dbReference type="PANTHER" id="PTHR12479:SF2">
    <property type="entry name" value="LYSOSOMAL-ASSOCIATED TRANSMEMBRANE PROTEIN 5"/>
    <property type="match status" value="1"/>
</dbReference>
<dbReference type="PANTHER" id="PTHR12479">
    <property type="entry name" value="LYSOSOMAL-ASSOCIATED TRANSMEMBRANE PROTEIN"/>
    <property type="match status" value="1"/>
</dbReference>
<evidence type="ECO:0000256" key="4">
    <source>
        <dbReference type="ARBA" id="ARBA00022692"/>
    </source>
</evidence>
<dbReference type="InterPro" id="IPR018396">
    <property type="entry name" value="LAPTM_4A/5"/>
</dbReference>
<feature type="region of interest" description="Disordered" evidence="7">
    <location>
        <begin position="1"/>
        <end position="60"/>
    </location>
</feature>
<evidence type="ECO:0000256" key="3">
    <source>
        <dbReference type="ARBA" id="ARBA00022448"/>
    </source>
</evidence>
<dbReference type="OMA" id="QICCCFN"/>
<dbReference type="FunCoup" id="F7FGS6">
    <property type="interactions" value="246"/>
</dbReference>
<accession>F7FGS6</accession>
<dbReference type="eggNOG" id="ENOG502RY9P">
    <property type="taxonomic scope" value="Eukaryota"/>
</dbReference>
<organism evidence="9 10">
    <name type="scientific">Ornithorhynchus anatinus</name>
    <name type="common">Duckbill platypus</name>
    <dbReference type="NCBI Taxonomy" id="9258"/>
    <lineage>
        <taxon>Eukaryota</taxon>
        <taxon>Metazoa</taxon>
        <taxon>Chordata</taxon>
        <taxon>Craniata</taxon>
        <taxon>Vertebrata</taxon>
        <taxon>Euteleostomi</taxon>
        <taxon>Mammalia</taxon>
        <taxon>Monotremata</taxon>
        <taxon>Ornithorhynchidae</taxon>
        <taxon>Ornithorhynchus</taxon>
    </lineage>
</organism>